<organism evidence="2 3">
    <name type="scientific">Colletotrichum higginsianum (strain IMI 349063)</name>
    <name type="common">Crucifer anthracnose fungus</name>
    <dbReference type="NCBI Taxonomy" id="759273"/>
    <lineage>
        <taxon>Eukaryota</taxon>
        <taxon>Fungi</taxon>
        <taxon>Dikarya</taxon>
        <taxon>Ascomycota</taxon>
        <taxon>Pezizomycotina</taxon>
        <taxon>Sordariomycetes</taxon>
        <taxon>Hypocreomycetidae</taxon>
        <taxon>Glomerellales</taxon>
        <taxon>Glomerellaceae</taxon>
        <taxon>Colletotrichum</taxon>
        <taxon>Colletotrichum destructivum species complex</taxon>
    </lineage>
</organism>
<name>A0A1B7Y2P9_COLHI</name>
<evidence type="ECO:0000313" key="2">
    <source>
        <dbReference type="EMBL" id="OBR06274.1"/>
    </source>
</evidence>
<dbReference type="OrthoDB" id="3649348at2759"/>
<evidence type="ECO:0000313" key="3">
    <source>
        <dbReference type="Proteomes" id="UP000092177"/>
    </source>
</evidence>
<evidence type="ECO:0000256" key="1">
    <source>
        <dbReference type="SAM" id="MobiDB-lite"/>
    </source>
</evidence>
<gene>
    <name evidence="2" type="ORF">CH63R_10394</name>
</gene>
<protein>
    <submittedName>
        <fullName evidence="2">Uncharacterized protein</fullName>
    </submittedName>
</protein>
<keyword evidence="3" id="KW-1185">Reference proteome</keyword>
<feature type="region of interest" description="Disordered" evidence="1">
    <location>
        <begin position="1"/>
        <end position="26"/>
    </location>
</feature>
<dbReference type="VEuPathDB" id="FungiDB:CH63R_10394"/>
<dbReference type="Proteomes" id="UP000092177">
    <property type="component" value="Unassembled WGS sequence"/>
</dbReference>
<dbReference type="GeneID" id="28869475"/>
<dbReference type="RefSeq" id="XP_018154792.1">
    <property type="nucleotide sequence ID" value="XM_018305368.1"/>
</dbReference>
<comment type="caution">
    <text evidence="2">The sequence shown here is derived from an EMBL/GenBank/DDBJ whole genome shotgun (WGS) entry which is preliminary data.</text>
</comment>
<dbReference type="KEGG" id="chig:CH63R_10394"/>
<accession>A0A1B7Y2P9</accession>
<reference evidence="3" key="1">
    <citation type="journal article" date="2017" name="BMC Genomics">
        <title>Gapless genome assembly of Colletotrichum higginsianum reveals chromosome structure and association of transposable elements with secondary metabolite gene clusters.</title>
        <authorList>
            <person name="Dallery J.-F."/>
            <person name="Lapalu N."/>
            <person name="Zampounis A."/>
            <person name="Pigne S."/>
            <person name="Luyten I."/>
            <person name="Amselem J."/>
            <person name="Wittenberg A.H.J."/>
            <person name="Zhou S."/>
            <person name="de Queiroz M.V."/>
            <person name="Robin G.P."/>
            <person name="Auger A."/>
            <person name="Hainaut M."/>
            <person name="Henrissat B."/>
            <person name="Kim K.-T."/>
            <person name="Lee Y.-H."/>
            <person name="Lespinet O."/>
            <person name="Schwartz D.C."/>
            <person name="Thon M.R."/>
            <person name="O'Connell R.J."/>
        </authorList>
    </citation>
    <scope>NUCLEOTIDE SEQUENCE [LARGE SCALE GENOMIC DNA]</scope>
    <source>
        <strain evidence="3">IMI 349063</strain>
    </source>
</reference>
<dbReference type="AlphaFoldDB" id="A0A1B7Y2P9"/>
<sequence length="199" mass="20907">MQLWSHEATQDALRQDAQNQNDEAQSLREILRSKQRTGGEPGEASPPAIPVVLCGKTEQIGRGIIAGLKPEYEVIHFVTTPASGAVIIPALLASDAPPPHAETSTIGSGNYAAAPCAVILGGAFDDAAVAVLREAVADAQEGGSAGMKRVPWLRQDPDKPAPPLGPEYGKAMVARVKEALARLEAEGKLAGTHDSEERY</sequence>
<proteinExistence type="predicted"/>
<dbReference type="EMBL" id="LTAN01000007">
    <property type="protein sequence ID" value="OBR06274.1"/>
    <property type="molecule type" value="Genomic_DNA"/>
</dbReference>